<evidence type="ECO:0000313" key="2">
    <source>
        <dbReference type="EMBL" id="KXS96312.1"/>
    </source>
</evidence>
<feature type="region of interest" description="Disordered" evidence="1">
    <location>
        <begin position="166"/>
        <end position="220"/>
    </location>
</feature>
<name>A0A139H1M8_9PEZI</name>
<keyword evidence="3" id="KW-1185">Reference proteome</keyword>
<dbReference type="AlphaFoldDB" id="A0A139H1M8"/>
<evidence type="ECO:0000256" key="1">
    <source>
        <dbReference type="SAM" id="MobiDB-lite"/>
    </source>
</evidence>
<gene>
    <name evidence="2" type="ORF">AC579_9186</name>
</gene>
<protein>
    <submittedName>
        <fullName evidence="2">Uncharacterized protein</fullName>
    </submittedName>
</protein>
<feature type="compositionally biased region" description="Basic and acidic residues" evidence="1">
    <location>
        <begin position="1"/>
        <end position="11"/>
    </location>
</feature>
<proteinExistence type="predicted"/>
<evidence type="ECO:0000313" key="3">
    <source>
        <dbReference type="Proteomes" id="UP000073492"/>
    </source>
</evidence>
<comment type="caution">
    <text evidence="2">The sequence shown here is derived from an EMBL/GenBank/DDBJ whole genome shotgun (WGS) entry which is preliminary data.</text>
</comment>
<feature type="region of interest" description="Disordered" evidence="1">
    <location>
        <begin position="1"/>
        <end position="53"/>
    </location>
</feature>
<organism evidence="2 3">
    <name type="scientific">Pseudocercospora musae</name>
    <dbReference type="NCBI Taxonomy" id="113226"/>
    <lineage>
        <taxon>Eukaryota</taxon>
        <taxon>Fungi</taxon>
        <taxon>Dikarya</taxon>
        <taxon>Ascomycota</taxon>
        <taxon>Pezizomycotina</taxon>
        <taxon>Dothideomycetes</taxon>
        <taxon>Dothideomycetidae</taxon>
        <taxon>Mycosphaerellales</taxon>
        <taxon>Mycosphaerellaceae</taxon>
        <taxon>Pseudocercospora</taxon>
    </lineage>
</organism>
<dbReference type="Proteomes" id="UP000073492">
    <property type="component" value="Unassembled WGS sequence"/>
</dbReference>
<feature type="compositionally biased region" description="Basic and acidic residues" evidence="1">
    <location>
        <begin position="24"/>
        <end position="39"/>
    </location>
</feature>
<sequence length="220" mass="24399">MTTADREEASPRTRRGTRSIPTQKHRDARVLNGQLHRDAFSPPPAASVGRFNTDRLFPNTFTPTPGAGKYQRKAEKLLWELETKLRGTKLSAANAVSSGFAEEGRLGGVVFDADIGLNTIDGGLYASDNKMHVMSGALSADDKRCELGRACFRNKIGITVNESRLARESEEKRGKRREESDFRSFDSGWYAPHEEGEDADGKERIGRKKRGEMPEAIDIS</sequence>
<dbReference type="EMBL" id="LFZO01000838">
    <property type="protein sequence ID" value="KXS96312.1"/>
    <property type="molecule type" value="Genomic_DNA"/>
</dbReference>
<feature type="compositionally biased region" description="Basic and acidic residues" evidence="1">
    <location>
        <begin position="166"/>
        <end position="184"/>
    </location>
</feature>
<reference evidence="2 3" key="1">
    <citation type="submission" date="2015-07" db="EMBL/GenBank/DDBJ databases">
        <title>Comparative genomics of the Sigatoka disease complex on banana suggests a link between parallel evolutionary changes in Pseudocercospora fijiensis and Pseudocercospora eumusae and increased virulence on the banana host.</title>
        <authorList>
            <person name="Chang T.-C."/>
            <person name="Salvucci A."/>
            <person name="Crous P.W."/>
            <person name="Stergiopoulos I."/>
        </authorList>
    </citation>
    <scope>NUCLEOTIDE SEQUENCE [LARGE SCALE GENOMIC DNA]</scope>
    <source>
        <strain evidence="2 3">CBS 116634</strain>
    </source>
</reference>
<dbReference type="OrthoDB" id="3645828at2759"/>
<accession>A0A139H1M8</accession>